<name>A0A914PCM7_9BILA</name>
<feature type="compositionally biased region" description="Basic and acidic residues" evidence="1">
    <location>
        <begin position="81"/>
        <end position="94"/>
    </location>
</feature>
<evidence type="ECO:0000256" key="1">
    <source>
        <dbReference type="SAM" id="MobiDB-lite"/>
    </source>
</evidence>
<feature type="region of interest" description="Disordered" evidence="1">
    <location>
        <begin position="1"/>
        <end position="94"/>
    </location>
</feature>
<evidence type="ECO:0000313" key="3">
    <source>
        <dbReference type="WBParaSite" id="PDA_v2.g1536.t1"/>
    </source>
</evidence>
<dbReference type="WBParaSite" id="PDA_v2.g1536.t1">
    <property type="protein sequence ID" value="PDA_v2.g1536.t1"/>
    <property type="gene ID" value="PDA_v2.g1536"/>
</dbReference>
<reference evidence="3" key="1">
    <citation type="submission" date="2022-11" db="UniProtKB">
        <authorList>
            <consortium name="WormBaseParasite"/>
        </authorList>
    </citation>
    <scope>IDENTIFICATION</scope>
</reference>
<proteinExistence type="predicted"/>
<protein>
    <submittedName>
        <fullName evidence="3">Uncharacterized protein</fullName>
    </submittedName>
</protein>
<evidence type="ECO:0000313" key="2">
    <source>
        <dbReference type="Proteomes" id="UP000887578"/>
    </source>
</evidence>
<dbReference type="Proteomes" id="UP000887578">
    <property type="component" value="Unplaced"/>
</dbReference>
<organism evidence="2 3">
    <name type="scientific">Panagrolaimus davidi</name>
    <dbReference type="NCBI Taxonomy" id="227884"/>
    <lineage>
        <taxon>Eukaryota</taxon>
        <taxon>Metazoa</taxon>
        <taxon>Ecdysozoa</taxon>
        <taxon>Nematoda</taxon>
        <taxon>Chromadorea</taxon>
        <taxon>Rhabditida</taxon>
        <taxon>Tylenchina</taxon>
        <taxon>Panagrolaimomorpha</taxon>
        <taxon>Panagrolaimoidea</taxon>
        <taxon>Panagrolaimidae</taxon>
        <taxon>Panagrolaimus</taxon>
    </lineage>
</organism>
<keyword evidence="2" id="KW-1185">Reference proteome</keyword>
<dbReference type="AlphaFoldDB" id="A0A914PCM7"/>
<sequence>MDVDEDHEEADEIFMNIDADEDSDDGNLAGGHTLREISLNSSNASRHDKNTVQPIETNPPVKNKRGKPSEYSHQGTAEDLGELKLKAKEEGLTL</sequence>
<feature type="compositionally biased region" description="Acidic residues" evidence="1">
    <location>
        <begin position="1"/>
        <end position="25"/>
    </location>
</feature>
<accession>A0A914PCM7</accession>